<feature type="transmembrane region" description="Helical" evidence="1">
    <location>
        <begin position="100"/>
        <end position="120"/>
    </location>
</feature>
<sequence>MNLKRHINVALGYFIIAAFFGVVLRSFHSFEIPINYKFVVHGHSHIALMGWVYMGLTTLIYKLFLANKALEVKYRRIFWFTQLTLVGMLVTFPFQGYALFSIVFSTLFLLASYWFVWFFLKHIPAEYIHTNSYQCIKLALWYMVLSSIGPWCLGIIMNTLGAGSIWYRLSIYFYLHFQYNGWMVLALLGLFIYVIEGKGIKVPRKTFRQFFWMINLGILASFFLSTLWTKPSMFLYVLGGMGAVLQIGALAVLFVFSRKVMGALTKIFNPLQNKVLITIGVLLALKMFLQWVSAFPYFARLAASITDFTIGYLHLTFLGVVSMGLFLFLDYFRLLKLSVGAFVLFFIGFVLTEGLIFYKGIASWLGFGIFKGYYGSLALASLLVFVSLVTLLVRKGQGELE</sequence>
<proteinExistence type="predicted"/>
<protein>
    <submittedName>
        <fullName evidence="3">Uncharacterized protein</fullName>
    </submittedName>
</protein>
<organism evidence="3 4">
    <name type="scientific">Maribacter polysiphoniae</name>
    <dbReference type="NCBI Taxonomy" id="429344"/>
    <lineage>
        <taxon>Bacteria</taxon>
        <taxon>Pseudomonadati</taxon>
        <taxon>Bacteroidota</taxon>
        <taxon>Flavobacteriia</taxon>
        <taxon>Flavobacteriales</taxon>
        <taxon>Flavobacteriaceae</taxon>
        <taxon>Maribacter</taxon>
    </lineage>
</organism>
<keyword evidence="1" id="KW-1133">Transmembrane helix</keyword>
<dbReference type="AlphaFoldDB" id="A0A316E0C7"/>
<evidence type="ECO:0000313" key="5">
    <source>
        <dbReference type="Proteomes" id="UP000651837"/>
    </source>
</evidence>
<gene>
    <name evidence="2" type="ORF">HZY62_03910</name>
    <name evidence="3" type="ORF">LX92_02467</name>
</gene>
<feature type="transmembrane region" description="Helical" evidence="1">
    <location>
        <begin position="140"/>
        <end position="167"/>
    </location>
</feature>
<accession>A0A316E0C7</accession>
<dbReference type="Proteomes" id="UP000651837">
    <property type="component" value="Unassembled WGS sequence"/>
</dbReference>
<feature type="transmembrane region" description="Helical" evidence="1">
    <location>
        <begin position="207"/>
        <end position="228"/>
    </location>
</feature>
<keyword evidence="5" id="KW-1185">Reference proteome</keyword>
<reference evidence="2 5" key="2">
    <citation type="submission" date="2020-07" db="EMBL/GenBank/DDBJ databases">
        <title>The draft genome sequence of Maribacter polysiphoniae KCTC 22021.</title>
        <authorList>
            <person name="Mu L."/>
        </authorList>
    </citation>
    <scope>NUCLEOTIDE SEQUENCE [LARGE SCALE GENOMIC DNA]</scope>
    <source>
        <strain evidence="2 5">KCTC 22021</strain>
    </source>
</reference>
<feature type="transmembrane region" description="Helical" evidence="1">
    <location>
        <begin position="310"/>
        <end position="329"/>
    </location>
</feature>
<feature type="transmembrane region" description="Helical" evidence="1">
    <location>
        <begin position="341"/>
        <end position="361"/>
    </location>
</feature>
<reference evidence="3 4" key="1">
    <citation type="submission" date="2018-05" db="EMBL/GenBank/DDBJ databases">
        <title>Genomic Encyclopedia of Archaeal and Bacterial Type Strains, Phase II (KMG-II): from individual species to whole genera.</title>
        <authorList>
            <person name="Goeker M."/>
        </authorList>
    </citation>
    <scope>NUCLEOTIDE SEQUENCE [LARGE SCALE GENOMIC DNA]</scope>
    <source>
        <strain evidence="3 4">DSM 23514</strain>
    </source>
</reference>
<keyword evidence="1" id="KW-0812">Transmembrane</keyword>
<dbReference type="Proteomes" id="UP000245667">
    <property type="component" value="Unassembled WGS sequence"/>
</dbReference>
<feature type="transmembrane region" description="Helical" evidence="1">
    <location>
        <begin position="7"/>
        <end position="26"/>
    </location>
</feature>
<feature type="transmembrane region" description="Helical" evidence="1">
    <location>
        <begin position="234"/>
        <end position="256"/>
    </location>
</feature>
<feature type="transmembrane region" description="Helical" evidence="1">
    <location>
        <begin position="276"/>
        <end position="298"/>
    </location>
</feature>
<keyword evidence="1" id="KW-0472">Membrane</keyword>
<feature type="transmembrane region" description="Helical" evidence="1">
    <location>
        <begin position="179"/>
        <end position="195"/>
    </location>
</feature>
<evidence type="ECO:0000313" key="3">
    <source>
        <dbReference type="EMBL" id="PWK23138.1"/>
    </source>
</evidence>
<evidence type="ECO:0000313" key="2">
    <source>
        <dbReference type="EMBL" id="MBD1259720.1"/>
    </source>
</evidence>
<dbReference type="EMBL" id="QGGQ01000005">
    <property type="protein sequence ID" value="PWK23138.1"/>
    <property type="molecule type" value="Genomic_DNA"/>
</dbReference>
<name>A0A316E0C7_9FLAO</name>
<evidence type="ECO:0000256" key="1">
    <source>
        <dbReference type="SAM" id="Phobius"/>
    </source>
</evidence>
<evidence type="ECO:0000313" key="4">
    <source>
        <dbReference type="Proteomes" id="UP000245667"/>
    </source>
</evidence>
<feature type="transmembrane region" description="Helical" evidence="1">
    <location>
        <begin position="46"/>
        <end position="65"/>
    </location>
</feature>
<comment type="caution">
    <text evidence="3">The sequence shown here is derived from an EMBL/GenBank/DDBJ whole genome shotgun (WGS) entry which is preliminary data.</text>
</comment>
<dbReference type="RefSeq" id="WP_109650995.1">
    <property type="nucleotide sequence ID" value="NZ_JACWLN010000001.1"/>
</dbReference>
<feature type="transmembrane region" description="Helical" evidence="1">
    <location>
        <begin position="373"/>
        <end position="393"/>
    </location>
</feature>
<dbReference type="OrthoDB" id="2827525at2"/>
<dbReference type="EMBL" id="JACWLN010000001">
    <property type="protein sequence ID" value="MBD1259720.1"/>
    <property type="molecule type" value="Genomic_DNA"/>
</dbReference>
<feature type="transmembrane region" description="Helical" evidence="1">
    <location>
        <begin position="77"/>
        <end position="94"/>
    </location>
</feature>